<accession>A0A2I2GPN8</accession>
<reference evidence="4 5" key="1">
    <citation type="submission" date="2016-12" db="EMBL/GenBank/DDBJ databases">
        <title>The genomes of Aspergillus section Nigri reveals drivers in fungal speciation.</title>
        <authorList>
            <consortium name="DOE Joint Genome Institute"/>
            <person name="Vesth T.C."/>
            <person name="Nybo J."/>
            <person name="Theobald S."/>
            <person name="Brandl J."/>
            <person name="Frisvad J.C."/>
            <person name="Nielsen K.F."/>
            <person name="Lyhne E.K."/>
            <person name="Kogle M.E."/>
            <person name="Kuo A."/>
            <person name="Riley R."/>
            <person name="Clum A."/>
            <person name="Nolan M."/>
            <person name="Lipzen A."/>
            <person name="Salamov A."/>
            <person name="Henrissat B."/>
            <person name="Wiebenga A."/>
            <person name="De Vries R.P."/>
            <person name="Grigoriev I.V."/>
            <person name="Mortensen U.H."/>
            <person name="Andersen M.R."/>
            <person name="Baker S.E."/>
        </authorList>
    </citation>
    <scope>NUCLEOTIDE SEQUENCE [LARGE SCALE GENOMIC DNA]</scope>
    <source>
        <strain evidence="4 5">IBT 23096</strain>
    </source>
</reference>
<dbReference type="Pfam" id="PF20684">
    <property type="entry name" value="Fung_rhodopsin"/>
    <property type="match status" value="1"/>
</dbReference>
<keyword evidence="5" id="KW-1185">Reference proteome</keyword>
<dbReference type="EMBL" id="MSFO01000001">
    <property type="protein sequence ID" value="PLB54841.1"/>
    <property type="molecule type" value="Genomic_DNA"/>
</dbReference>
<name>A0A2I2GPN8_9EURO</name>
<gene>
    <name evidence="4" type="ORF">P170DRAFT_442837</name>
</gene>
<evidence type="ECO:0000259" key="3">
    <source>
        <dbReference type="Pfam" id="PF20684"/>
    </source>
</evidence>
<sequence length="392" mass="42767">MSSDVAIPSGYSAPFQVVDDAHHGAWVIIATAFGLVIALVSFLIRVYVRVALNPPFAVDDAVLLGATIVTIIQSTLLFVAVDKGFGTAIDLLSDRDVDTAQILITTSDILYLVAIYICKACVVGIHLRLTPQKRQARFAWATLALCTAWVVTAVLVIAVNCELNRPWKGTGAQCVDLLPRWQFIITIDILTELLLFSLAVTLLSGLFMPLKRKMAIGCAFLFRLPLILPCTLHLITLTQNLHSGDATLASVPPVIWAQVELDYSLVACSVFCLRPFMAAVSTNYGTAGDGNLESQSHSHSHRGKGKGLSSGYASRGLPGEGGLIRWFSRVGRSGTEEGIELTDETQGHDGDGKMVIRKDVQYSVEFKKNSRSEDDGVLPDMEYWDRYLDPRP</sequence>
<dbReference type="GeneID" id="36558186"/>
<feature type="transmembrane region" description="Helical" evidence="2">
    <location>
        <begin position="60"/>
        <end position="81"/>
    </location>
</feature>
<feature type="region of interest" description="Disordered" evidence="1">
    <location>
        <begin position="291"/>
        <end position="311"/>
    </location>
</feature>
<dbReference type="OrthoDB" id="3918601at2759"/>
<dbReference type="AlphaFoldDB" id="A0A2I2GPN8"/>
<keyword evidence="2" id="KW-1133">Transmembrane helix</keyword>
<dbReference type="PANTHER" id="PTHR39614">
    <property type="entry name" value="INTEGRAL MEMBRANE PROTEIN"/>
    <property type="match status" value="1"/>
</dbReference>
<protein>
    <recommendedName>
        <fullName evidence="3">Rhodopsin domain-containing protein</fullName>
    </recommendedName>
</protein>
<feature type="domain" description="Rhodopsin" evidence="3">
    <location>
        <begin position="44"/>
        <end position="277"/>
    </location>
</feature>
<organism evidence="4 5">
    <name type="scientific">Aspergillus steynii IBT 23096</name>
    <dbReference type="NCBI Taxonomy" id="1392250"/>
    <lineage>
        <taxon>Eukaryota</taxon>
        <taxon>Fungi</taxon>
        <taxon>Dikarya</taxon>
        <taxon>Ascomycota</taxon>
        <taxon>Pezizomycotina</taxon>
        <taxon>Eurotiomycetes</taxon>
        <taxon>Eurotiomycetidae</taxon>
        <taxon>Eurotiales</taxon>
        <taxon>Aspergillaceae</taxon>
        <taxon>Aspergillus</taxon>
        <taxon>Aspergillus subgen. Circumdati</taxon>
    </lineage>
</organism>
<dbReference type="PANTHER" id="PTHR39614:SF3">
    <property type="entry name" value="INTEGRAL MEMBRANE PROTEIN"/>
    <property type="match status" value="1"/>
</dbReference>
<feature type="transmembrane region" description="Helical" evidence="2">
    <location>
        <begin position="138"/>
        <end position="160"/>
    </location>
</feature>
<comment type="caution">
    <text evidence="4">The sequence shown here is derived from an EMBL/GenBank/DDBJ whole genome shotgun (WGS) entry which is preliminary data.</text>
</comment>
<feature type="transmembrane region" description="Helical" evidence="2">
    <location>
        <begin position="180"/>
        <end position="203"/>
    </location>
</feature>
<evidence type="ECO:0000313" key="4">
    <source>
        <dbReference type="EMBL" id="PLB54841.1"/>
    </source>
</evidence>
<dbReference type="Proteomes" id="UP000234275">
    <property type="component" value="Unassembled WGS sequence"/>
</dbReference>
<feature type="transmembrane region" description="Helical" evidence="2">
    <location>
        <begin position="215"/>
        <end position="235"/>
    </location>
</feature>
<feature type="region of interest" description="Disordered" evidence="1">
    <location>
        <begin position="368"/>
        <end position="392"/>
    </location>
</feature>
<proteinExistence type="predicted"/>
<feature type="transmembrane region" description="Helical" evidence="2">
    <location>
        <begin position="101"/>
        <end position="126"/>
    </location>
</feature>
<dbReference type="VEuPathDB" id="FungiDB:P170DRAFT_442837"/>
<evidence type="ECO:0000256" key="1">
    <source>
        <dbReference type="SAM" id="MobiDB-lite"/>
    </source>
</evidence>
<keyword evidence="2" id="KW-0812">Transmembrane</keyword>
<evidence type="ECO:0000256" key="2">
    <source>
        <dbReference type="SAM" id="Phobius"/>
    </source>
</evidence>
<dbReference type="STRING" id="1392250.A0A2I2GPN8"/>
<feature type="compositionally biased region" description="Basic and acidic residues" evidence="1">
    <location>
        <begin position="383"/>
        <end position="392"/>
    </location>
</feature>
<dbReference type="RefSeq" id="XP_024710143.1">
    <property type="nucleotide sequence ID" value="XM_024850487.1"/>
</dbReference>
<dbReference type="InterPro" id="IPR049326">
    <property type="entry name" value="Rhodopsin_dom_fungi"/>
</dbReference>
<keyword evidence="2" id="KW-0472">Membrane</keyword>
<evidence type="ECO:0000313" key="5">
    <source>
        <dbReference type="Proteomes" id="UP000234275"/>
    </source>
</evidence>
<feature type="transmembrane region" description="Helical" evidence="2">
    <location>
        <begin position="25"/>
        <end position="48"/>
    </location>
</feature>